<comment type="caution">
    <text evidence="12">The sequence shown here is derived from an EMBL/GenBank/DDBJ whole genome shotgun (WGS) entry which is preliminary data.</text>
</comment>
<dbReference type="GO" id="GO:0000724">
    <property type="term" value="P:double-strand break repair via homologous recombination"/>
    <property type="evidence" value="ECO:0007669"/>
    <property type="project" value="TreeGrafter"/>
</dbReference>
<accession>A0AAD7YMG8</accession>
<organism evidence="12 13">
    <name type="scientific">Mythimna separata</name>
    <name type="common">Oriental armyworm</name>
    <name type="synonym">Pseudaletia separata</name>
    <dbReference type="NCBI Taxonomy" id="271217"/>
    <lineage>
        <taxon>Eukaryota</taxon>
        <taxon>Metazoa</taxon>
        <taxon>Ecdysozoa</taxon>
        <taxon>Arthropoda</taxon>
        <taxon>Hexapoda</taxon>
        <taxon>Insecta</taxon>
        <taxon>Pterygota</taxon>
        <taxon>Neoptera</taxon>
        <taxon>Endopterygota</taxon>
        <taxon>Lepidoptera</taxon>
        <taxon>Glossata</taxon>
        <taxon>Ditrysia</taxon>
        <taxon>Noctuoidea</taxon>
        <taxon>Noctuidae</taxon>
        <taxon>Noctuinae</taxon>
        <taxon>Hadenini</taxon>
        <taxon>Mythimna</taxon>
    </lineage>
</organism>
<dbReference type="InterPro" id="IPR036420">
    <property type="entry name" value="BRCT_dom_sf"/>
</dbReference>
<evidence type="ECO:0000256" key="1">
    <source>
        <dbReference type="ARBA" id="ARBA00004123"/>
    </source>
</evidence>
<feature type="compositionally biased region" description="Basic and acidic residues" evidence="9">
    <location>
        <begin position="850"/>
        <end position="865"/>
    </location>
</feature>
<reference evidence="12" key="1">
    <citation type="submission" date="2023-03" db="EMBL/GenBank/DDBJ databases">
        <title>Chromosome-level genomes of two armyworms, Mythimna separata and Mythimna loreyi, provide insights into the biosynthesis and reception of sex pheromones.</title>
        <authorList>
            <person name="Zhao H."/>
        </authorList>
    </citation>
    <scope>NUCLEOTIDE SEQUENCE</scope>
    <source>
        <strain evidence="12">BeijingLab</strain>
        <tissue evidence="12">Pupa</tissue>
    </source>
</reference>
<evidence type="ECO:0000256" key="5">
    <source>
        <dbReference type="ARBA" id="ARBA00022833"/>
    </source>
</evidence>
<feature type="region of interest" description="Disordered" evidence="9">
    <location>
        <begin position="354"/>
        <end position="379"/>
    </location>
</feature>
<dbReference type="InterPro" id="IPR001841">
    <property type="entry name" value="Znf_RING"/>
</dbReference>
<evidence type="ECO:0008006" key="14">
    <source>
        <dbReference type="Google" id="ProtNLM"/>
    </source>
</evidence>
<dbReference type="GO" id="GO:0045944">
    <property type="term" value="P:positive regulation of transcription by RNA polymerase II"/>
    <property type="evidence" value="ECO:0007669"/>
    <property type="project" value="TreeGrafter"/>
</dbReference>
<dbReference type="GO" id="GO:0008270">
    <property type="term" value="F:zinc ion binding"/>
    <property type="evidence" value="ECO:0007669"/>
    <property type="project" value="UniProtKB-KW"/>
</dbReference>
<gene>
    <name evidence="12" type="ORF">PYW07_002236</name>
</gene>
<evidence type="ECO:0000256" key="9">
    <source>
        <dbReference type="SAM" id="MobiDB-lite"/>
    </source>
</evidence>
<dbReference type="InterPro" id="IPR031099">
    <property type="entry name" value="BRCA1-associated"/>
</dbReference>
<keyword evidence="4 8" id="KW-0863">Zinc-finger</keyword>
<evidence type="ECO:0000256" key="2">
    <source>
        <dbReference type="ARBA" id="ARBA00022737"/>
    </source>
</evidence>
<keyword evidence="13" id="KW-1185">Reference proteome</keyword>
<dbReference type="Gene3D" id="3.40.50.10190">
    <property type="entry name" value="BRCT domain"/>
    <property type="match status" value="2"/>
</dbReference>
<dbReference type="InterPro" id="IPR013083">
    <property type="entry name" value="Znf_RING/FYVE/PHD"/>
</dbReference>
<feature type="domain" description="RING-type" evidence="10">
    <location>
        <begin position="24"/>
        <end position="57"/>
    </location>
</feature>
<dbReference type="GO" id="GO:0004842">
    <property type="term" value="F:ubiquitin-protein transferase activity"/>
    <property type="evidence" value="ECO:0007669"/>
    <property type="project" value="TreeGrafter"/>
</dbReference>
<dbReference type="Gene3D" id="3.30.40.10">
    <property type="entry name" value="Zinc/RING finger domain, C3HC4 (zinc finger)"/>
    <property type="match status" value="1"/>
</dbReference>
<comment type="subcellular location">
    <subcellularLocation>
        <location evidence="1">Nucleus</location>
    </subcellularLocation>
</comment>
<feature type="compositionally biased region" description="Basic and acidic residues" evidence="9">
    <location>
        <begin position="246"/>
        <end position="258"/>
    </location>
</feature>
<feature type="domain" description="BRCT" evidence="11">
    <location>
        <begin position="1045"/>
        <end position="1104"/>
    </location>
</feature>
<feature type="domain" description="BRCT" evidence="11">
    <location>
        <begin position="1119"/>
        <end position="1219"/>
    </location>
</feature>
<dbReference type="PROSITE" id="PS50172">
    <property type="entry name" value="BRCT"/>
    <property type="match status" value="2"/>
</dbReference>
<dbReference type="PANTHER" id="PTHR13763:SF0">
    <property type="entry name" value="BREAST CANCER TYPE 1 SUSCEPTIBILITY PROTEIN"/>
    <property type="match status" value="1"/>
</dbReference>
<feature type="region of interest" description="Disordered" evidence="9">
    <location>
        <begin position="209"/>
        <end position="265"/>
    </location>
</feature>
<evidence type="ECO:0000259" key="11">
    <source>
        <dbReference type="PROSITE" id="PS50172"/>
    </source>
</evidence>
<evidence type="ECO:0000256" key="7">
    <source>
        <dbReference type="ARBA" id="ARBA00023242"/>
    </source>
</evidence>
<evidence type="ECO:0000313" key="13">
    <source>
        <dbReference type="Proteomes" id="UP001231518"/>
    </source>
</evidence>
<dbReference type="CDD" id="cd16449">
    <property type="entry name" value="RING-HC"/>
    <property type="match status" value="1"/>
</dbReference>
<dbReference type="GO" id="GO:0031436">
    <property type="term" value="C:BRCA1-BARD1 complex"/>
    <property type="evidence" value="ECO:0007669"/>
    <property type="project" value="TreeGrafter"/>
</dbReference>
<feature type="compositionally biased region" description="Polar residues" evidence="9">
    <location>
        <begin position="749"/>
        <end position="763"/>
    </location>
</feature>
<keyword evidence="7" id="KW-0539">Nucleus</keyword>
<feature type="region of interest" description="Disordered" evidence="9">
    <location>
        <begin position="670"/>
        <end position="706"/>
    </location>
</feature>
<dbReference type="PROSITE" id="PS50089">
    <property type="entry name" value="ZF_RING_2"/>
    <property type="match status" value="1"/>
</dbReference>
<protein>
    <recommendedName>
        <fullName evidence="14">Breast cancer type 1 susceptibility protein-like</fullName>
    </recommendedName>
</protein>
<feature type="compositionally biased region" description="Basic and acidic residues" evidence="9">
    <location>
        <begin position="354"/>
        <end position="378"/>
    </location>
</feature>
<evidence type="ECO:0000313" key="12">
    <source>
        <dbReference type="EMBL" id="KAJ8721461.1"/>
    </source>
</evidence>
<dbReference type="SMART" id="SM00292">
    <property type="entry name" value="BRCT"/>
    <property type="match status" value="2"/>
</dbReference>
<dbReference type="InterPro" id="IPR001357">
    <property type="entry name" value="BRCT_dom"/>
</dbReference>
<dbReference type="SUPFAM" id="SSF52113">
    <property type="entry name" value="BRCT domain"/>
    <property type="match status" value="2"/>
</dbReference>
<keyword evidence="6" id="KW-0234">DNA repair</keyword>
<evidence type="ECO:0000256" key="8">
    <source>
        <dbReference type="PROSITE-ProRule" id="PRU00175"/>
    </source>
</evidence>
<evidence type="ECO:0000256" key="3">
    <source>
        <dbReference type="ARBA" id="ARBA00022763"/>
    </source>
</evidence>
<feature type="region of interest" description="Disordered" evidence="9">
    <location>
        <begin position="837"/>
        <end position="867"/>
    </location>
</feature>
<evidence type="ECO:0000259" key="10">
    <source>
        <dbReference type="PROSITE" id="PS50089"/>
    </source>
</evidence>
<dbReference type="EMBL" id="JARGEI010000013">
    <property type="protein sequence ID" value="KAJ8721461.1"/>
    <property type="molecule type" value="Genomic_DNA"/>
</dbReference>
<dbReference type="Proteomes" id="UP001231518">
    <property type="component" value="Chromosome 12"/>
</dbReference>
<sequence length="1248" mass="141123">MNLKDLDLTRLSKLTSQQIDHVTCLECCKYFIAPATAACGHTLCHTCWRGRRTCPACATQLERKTLKLNIPLQTLTDHVQVLGEAFEKLFNIKLDEFNLDTPGEIDSEKDPDKNVKDWLTSSQNHFSAAIQNSETFSQESQQPANPLEISASNIIIHTDTKKVVTPSKVVYVPPPQDDWDKIETMPDTEVTTKKNENIVGPMDIEPFFVEDSEYTTDHPRRSSRKRDLKSDNIPVKVNDLSPNMHSSRDSSGDNDKKSLKAKQNWNNVKKMRKEFSKLNKKNRSKLNVSIEMAKKTQNLKPAINTPVAAPHAYNIDDNTPDYTNKENEANIINSKEPIDKENDNANQNIAAKSIEKENRDIAKDTDSESEKNHLEDSQNKMNVNDDVIQEDSRIIKENENFTSLDNSQNINQNHTQTVNKMPFIRKSALNPKTTDNFDVITNHNYVQPVASENSDDIEITIKVGSTITNIVIKKKQNVQVKINTDREVQTSLDPHHSDKNNDLVVKDINNHNVDINIENNRTKVTEPVIVNINESQNVQKSGPNIIENKNLHVVDNMNKTTSVKKNTASADTATAQFEITESVEKELSNLMECDVIQDKEKSPKSISTKVQQVKEQNANKTVEEQENIDELHDLDIFNSGSVKEANVHVLRDHAPSEILGTVQSKYRTQKLAEKRNRDNEDEVLPVNKKTKMNPEENVKPQEMQAPDSEPINYDAIMGQVFASIDADIEDIRKSQEVESASILKDRSAKNNQEPAPNKRIPSQMQKTQTIKKVASQIDVEITPNLNEYFNERHSENVFSIVEKEDENSELNKTGKVPQQVEELLTPVLCHNLNSTQESNDGIIKTNKTKKSQDYDDDKSVVEETPQKNLSIPKLKRASTLNQSQISLIETNKSSRRKSTSTVKSIINLTDTVTESNKSTRDVTVIETAIQNQVLETPLTITKFADQIKHKSTPMVRKSLNFENRNDDEDPEQTLCPTDVIAKTTQEREFMCKAFERTPTTPAARPLASRNLGLNNRRYCLAASCLTSSEISKVKALCADRKWRHVDKYSKDITHLIVGVDEENKSQRSVKYMCALAASKWIVSFDWVKQCLLAKEIVNEEPFEALDSTGEPGPRRSRMAKQKLFEGITFYCMPPFSVLDLETLKNMLLAAGGRVAADPSLVRISEDSYQPALVLAEPERTQEDRFTYLAMEQSIVPVNYEWVLNCLGNYTLGSIQELLLCPSSLLPPATAKWPEVLLSQDYDDTNDII</sequence>
<keyword evidence="5" id="KW-0862">Zinc</keyword>
<dbReference type="AlphaFoldDB" id="A0AAD7YMG8"/>
<dbReference type="SUPFAM" id="SSF57850">
    <property type="entry name" value="RING/U-box"/>
    <property type="match status" value="1"/>
</dbReference>
<keyword evidence="2" id="KW-0677">Repeat</keyword>
<keyword evidence="3" id="KW-0227">DNA damage</keyword>
<dbReference type="GO" id="GO:0070531">
    <property type="term" value="C:BRCA1-A complex"/>
    <property type="evidence" value="ECO:0007669"/>
    <property type="project" value="TreeGrafter"/>
</dbReference>
<name>A0AAD7YMG8_MYTSE</name>
<keyword evidence="4 8" id="KW-0479">Metal-binding</keyword>
<dbReference type="Pfam" id="PF00533">
    <property type="entry name" value="BRCT"/>
    <property type="match status" value="1"/>
</dbReference>
<feature type="region of interest" description="Disordered" evidence="9">
    <location>
        <begin position="740"/>
        <end position="763"/>
    </location>
</feature>
<evidence type="ECO:0000256" key="6">
    <source>
        <dbReference type="ARBA" id="ARBA00023204"/>
    </source>
</evidence>
<evidence type="ECO:0000256" key="4">
    <source>
        <dbReference type="ARBA" id="ARBA00022771"/>
    </source>
</evidence>
<dbReference type="Pfam" id="PF16589">
    <property type="entry name" value="BRCT_2"/>
    <property type="match status" value="1"/>
</dbReference>
<dbReference type="PANTHER" id="PTHR13763">
    <property type="entry name" value="BREAST CANCER TYPE 1 SUSCEPTIBILITY PROTEIN BRCA1"/>
    <property type="match status" value="1"/>
</dbReference>
<proteinExistence type="predicted"/>